<dbReference type="SUPFAM" id="SSF53098">
    <property type="entry name" value="Ribonuclease H-like"/>
    <property type="match status" value="1"/>
</dbReference>
<dbReference type="InterPro" id="IPR036397">
    <property type="entry name" value="RNaseH_sf"/>
</dbReference>
<name>A0AAE0UEN3_SORBR</name>
<dbReference type="Proteomes" id="UP001281003">
    <property type="component" value="Unassembled WGS sequence"/>
</dbReference>
<feature type="domain" description="Exonuclease" evidence="7">
    <location>
        <begin position="208"/>
        <end position="417"/>
    </location>
</feature>
<evidence type="ECO:0000256" key="3">
    <source>
        <dbReference type="ARBA" id="ARBA00022801"/>
    </source>
</evidence>
<dbReference type="InterPro" id="IPR013520">
    <property type="entry name" value="Ribonucl_H"/>
</dbReference>
<dbReference type="InterPro" id="IPR047021">
    <property type="entry name" value="REXO1/3/4-like"/>
</dbReference>
<accession>A0AAE0UEN3</accession>
<feature type="compositionally biased region" description="Basic and acidic residues" evidence="6">
    <location>
        <begin position="473"/>
        <end position="504"/>
    </location>
</feature>
<dbReference type="GO" id="GO:0000027">
    <property type="term" value="P:ribosomal large subunit assembly"/>
    <property type="evidence" value="ECO:0007669"/>
    <property type="project" value="TreeGrafter"/>
</dbReference>
<evidence type="ECO:0000313" key="9">
    <source>
        <dbReference type="Proteomes" id="UP001281003"/>
    </source>
</evidence>
<evidence type="ECO:0000313" key="8">
    <source>
        <dbReference type="EMBL" id="KAK3401347.1"/>
    </source>
</evidence>
<sequence length="510" mass="55900">MASRQQPSQITQPMGAAAQGRQVAEPIVASEEYMRLLTKLIPSTKELIKGGFVLSPLTPSELQAKVKCQKCNKKCKKDDRLPKPSAQVGEGSGNGASASTSTNGANGAAAATNGAATTNDGSGNTRHDRRNRYRSHGKPNQQDKGKQIDAANGEQPKIWTCCSKHVSQPPCSGAPAHTPTTYPPGVLEKRWRFVPTPSTPPSSSPSHCEMGLTTTLDSELIRLSLIDFFTGQILLDSLVLPTVPMQHMNTKYSGVTRSDLTNAVATKTCIMGGFEAARREVWKFVGPDTVVVGHSVGNDLGVLRMIHPRVVDSLIIEEGVRREKKEEEEREVKRKMGEMFERGMGVEEVMKWVEEQKEEEERKRKTKRPEDGMSLKALAKKKLGRTIQDGGKRGHDSVEDAVAARDLVDLVVEGMMREDKVERERKEAEEKKAKKEAEEKAKKEAEEKAKQAAATPANASGGPGPGTQGVGDFEMRREGEEREAKKKTAKKAEEGRPPQRRLREMASSLC</sequence>
<feature type="compositionally biased region" description="Basic residues" evidence="6">
    <location>
        <begin position="127"/>
        <end position="137"/>
    </location>
</feature>
<dbReference type="EMBL" id="JAUTDP010000002">
    <property type="protein sequence ID" value="KAK3401347.1"/>
    <property type="molecule type" value="Genomic_DNA"/>
</dbReference>
<keyword evidence="1" id="KW-0698">rRNA processing</keyword>
<dbReference type="AlphaFoldDB" id="A0AAE0UEN3"/>
<reference evidence="8" key="2">
    <citation type="submission" date="2023-07" db="EMBL/GenBank/DDBJ databases">
        <authorList>
            <consortium name="Lawrence Berkeley National Laboratory"/>
            <person name="Haridas S."/>
            <person name="Hensen N."/>
            <person name="Bonometti L."/>
            <person name="Westerberg I."/>
            <person name="Brannstrom I.O."/>
            <person name="Guillou S."/>
            <person name="Cros-Aarteil S."/>
            <person name="Calhoun S."/>
            <person name="Kuo A."/>
            <person name="Mondo S."/>
            <person name="Pangilinan J."/>
            <person name="Riley R."/>
            <person name="LaButti K."/>
            <person name="Andreopoulos B."/>
            <person name="Lipzen A."/>
            <person name="Chen C."/>
            <person name="Yanf M."/>
            <person name="Daum C."/>
            <person name="Ng V."/>
            <person name="Clum A."/>
            <person name="Steindorff A."/>
            <person name="Ohm R."/>
            <person name="Martin F."/>
            <person name="Silar P."/>
            <person name="Natvig D."/>
            <person name="Lalanne C."/>
            <person name="Gautier V."/>
            <person name="Ament-velasquez S.L."/>
            <person name="Kruys A."/>
            <person name="Hutchinson M.I."/>
            <person name="Powell A.J."/>
            <person name="Barry K."/>
            <person name="Miller A.N."/>
            <person name="Grigoriev I.V."/>
            <person name="Debuchy R."/>
            <person name="Gladieux P."/>
            <person name="Thoren M.H."/>
            <person name="Johannesson H."/>
        </authorList>
    </citation>
    <scope>NUCLEOTIDE SEQUENCE</scope>
    <source>
        <strain evidence="8">FGSC 1904</strain>
    </source>
</reference>
<keyword evidence="9" id="KW-1185">Reference proteome</keyword>
<feature type="region of interest" description="Disordered" evidence="6">
    <location>
        <begin position="419"/>
        <end position="510"/>
    </location>
</feature>
<comment type="caution">
    <text evidence="8">The sequence shown here is derived from an EMBL/GenBank/DDBJ whole genome shotgun (WGS) entry which is preliminary data.</text>
</comment>
<feature type="compositionally biased region" description="Polar residues" evidence="6">
    <location>
        <begin position="1"/>
        <end position="12"/>
    </location>
</feature>
<evidence type="ECO:0000256" key="2">
    <source>
        <dbReference type="ARBA" id="ARBA00022722"/>
    </source>
</evidence>
<dbReference type="GO" id="GO:0005634">
    <property type="term" value="C:nucleus"/>
    <property type="evidence" value="ECO:0007669"/>
    <property type="project" value="TreeGrafter"/>
</dbReference>
<dbReference type="GO" id="GO:0003676">
    <property type="term" value="F:nucleic acid binding"/>
    <property type="evidence" value="ECO:0007669"/>
    <property type="project" value="InterPro"/>
</dbReference>
<organism evidence="8 9">
    <name type="scientific">Sordaria brevicollis</name>
    <dbReference type="NCBI Taxonomy" id="83679"/>
    <lineage>
        <taxon>Eukaryota</taxon>
        <taxon>Fungi</taxon>
        <taxon>Dikarya</taxon>
        <taxon>Ascomycota</taxon>
        <taxon>Pezizomycotina</taxon>
        <taxon>Sordariomycetes</taxon>
        <taxon>Sordariomycetidae</taxon>
        <taxon>Sordariales</taxon>
        <taxon>Sordariaceae</taxon>
        <taxon>Sordaria</taxon>
    </lineage>
</organism>
<evidence type="ECO:0000256" key="4">
    <source>
        <dbReference type="ARBA" id="ARBA00022839"/>
    </source>
</evidence>
<feature type="compositionally biased region" description="Basic and acidic residues" evidence="6">
    <location>
        <begin position="419"/>
        <end position="450"/>
    </location>
</feature>
<evidence type="ECO:0000256" key="5">
    <source>
        <dbReference type="ARBA" id="ARBA00025599"/>
    </source>
</evidence>
<keyword evidence="3" id="KW-0378">Hydrolase</keyword>
<reference evidence="8" key="1">
    <citation type="journal article" date="2023" name="Mol. Phylogenet. Evol.">
        <title>Genome-scale phylogeny and comparative genomics of the fungal order Sordariales.</title>
        <authorList>
            <person name="Hensen N."/>
            <person name="Bonometti L."/>
            <person name="Westerberg I."/>
            <person name="Brannstrom I.O."/>
            <person name="Guillou S."/>
            <person name="Cros-Aarteil S."/>
            <person name="Calhoun S."/>
            <person name="Haridas S."/>
            <person name="Kuo A."/>
            <person name="Mondo S."/>
            <person name="Pangilinan J."/>
            <person name="Riley R."/>
            <person name="LaButti K."/>
            <person name="Andreopoulos B."/>
            <person name="Lipzen A."/>
            <person name="Chen C."/>
            <person name="Yan M."/>
            <person name="Daum C."/>
            <person name="Ng V."/>
            <person name="Clum A."/>
            <person name="Steindorff A."/>
            <person name="Ohm R.A."/>
            <person name="Martin F."/>
            <person name="Silar P."/>
            <person name="Natvig D.O."/>
            <person name="Lalanne C."/>
            <person name="Gautier V."/>
            <person name="Ament-Velasquez S.L."/>
            <person name="Kruys A."/>
            <person name="Hutchinson M.I."/>
            <person name="Powell A.J."/>
            <person name="Barry K."/>
            <person name="Miller A.N."/>
            <person name="Grigoriev I.V."/>
            <person name="Debuchy R."/>
            <person name="Gladieux P."/>
            <person name="Hiltunen Thoren M."/>
            <person name="Johannesson H."/>
        </authorList>
    </citation>
    <scope>NUCLEOTIDE SEQUENCE</scope>
    <source>
        <strain evidence="8">FGSC 1904</strain>
    </source>
</reference>
<feature type="region of interest" description="Disordered" evidence="6">
    <location>
        <begin position="75"/>
        <end position="148"/>
    </location>
</feature>
<dbReference type="PANTHER" id="PTHR12801">
    <property type="entry name" value="RNA EXONUCLEASE REXO1 / RECO3 FAMILY MEMBER-RELATED"/>
    <property type="match status" value="1"/>
</dbReference>
<dbReference type="SMART" id="SM00479">
    <property type="entry name" value="EXOIII"/>
    <property type="match status" value="1"/>
</dbReference>
<feature type="compositionally biased region" description="Low complexity" evidence="6">
    <location>
        <begin position="95"/>
        <end position="124"/>
    </location>
</feature>
<feature type="region of interest" description="Disordered" evidence="6">
    <location>
        <begin position="1"/>
        <end position="21"/>
    </location>
</feature>
<comment type="function">
    <text evidence="5">Exoribonuclease involved in ribosome biosynthesis. Involved in the processing of ITS1, the internal transcribed spacer localized between the 18S and 5.8S rRNAs.</text>
</comment>
<evidence type="ECO:0000256" key="6">
    <source>
        <dbReference type="SAM" id="MobiDB-lite"/>
    </source>
</evidence>
<keyword evidence="4" id="KW-0269">Exonuclease</keyword>
<dbReference type="GO" id="GO:0004527">
    <property type="term" value="F:exonuclease activity"/>
    <property type="evidence" value="ECO:0007669"/>
    <property type="project" value="UniProtKB-KW"/>
</dbReference>
<dbReference type="Gene3D" id="3.30.420.10">
    <property type="entry name" value="Ribonuclease H-like superfamily/Ribonuclease H"/>
    <property type="match status" value="1"/>
</dbReference>
<evidence type="ECO:0000256" key="1">
    <source>
        <dbReference type="ARBA" id="ARBA00022552"/>
    </source>
</evidence>
<protein>
    <recommendedName>
        <fullName evidence="7">Exonuclease domain-containing protein</fullName>
    </recommendedName>
</protein>
<dbReference type="InterPro" id="IPR012337">
    <property type="entry name" value="RNaseH-like_sf"/>
</dbReference>
<keyword evidence="2" id="KW-0540">Nuclease</keyword>
<proteinExistence type="predicted"/>
<dbReference type="CDD" id="cd06137">
    <property type="entry name" value="DEDDh_RNase"/>
    <property type="match status" value="1"/>
</dbReference>
<gene>
    <name evidence="8" type="ORF">B0T20DRAFT_491872</name>
</gene>
<evidence type="ECO:0000259" key="7">
    <source>
        <dbReference type="SMART" id="SM00479"/>
    </source>
</evidence>
<dbReference type="GO" id="GO:0006364">
    <property type="term" value="P:rRNA processing"/>
    <property type="evidence" value="ECO:0007669"/>
    <property type="project" value="UniProtKB-KW"/>
</dbReference>
<dbReference type="PANTHER" id="PTHR12801:SF45">
    <property type="entry name" value="RNA EXONUCLEASE 4"/>
    <property type="match status" value="1"/>
</dbReference>